<comment type="caution">
    <text evidence="5">The sequence shown here is derived from an EMBL/GenBank/DDBJ whole genome shotgun (WGS) entry which is preliminary data.</text>
</comment>
<sequence length="387" mass="41540">MLVSQAIPNLGSVQVYPGFLLSLQGSFLPFSFPPVSSVTLKQLAQQLGLASSTVSRALRNGADISAETKRRVQAMAAELHYQPHAYASGLRNQLSHTIGVVVPEVNDRFFSLAIDGIEEVARQNGYHMLICLTHDSYDLEAQVTRQLTRGRVDGVLISLAGETQGPAHFEQLSSRGVPLVFFDRVSDALGTATVTTNDFDAAYQATEHLLSSGCRRVAYLLMSGKLSIGNQRQRGYEAALGAHGLSLDPDLLLESSGSNDENTAAIKTLLQRRPDIDGLFASTGRLALSAYQACQELGRVIPQDIKVIGFSNLEIASLLAPPLSTVTQPAYEIGREAARLLFSAIIEKKPLLATQSMELPAELIVRGSTMGSPVVSKTAPAQQLATP</sequence>
<dbReference type="OrthoDB" id="4268837at2"/>
<evidence type="ECO:0000259" key="4">
    <source>
        <dbReference type="PROSITE" id="PS50932"/>
    </source>
</evidence>
<evidence type="ECO:0000256" key="1">
    <source>
        <dbReference type="ARBA" id="ARBA00023015"/>
    </source>
</evidence>
<dbReference type="CDD" id="cd06267">
    <property type="entry name" value="PBP1_LacI_sugar_binding-like"/>
    <property type="match status" value="1"/>
</dbReference>
<evidence type="ECO:0000313" key="6">
    <source>
        <dbReference type="Proteomes" id="UP000317624"/>
    </source>
</evidence>
<name>A0A558C2I6_9BACT</name>
<evidence type="ECO:0000256" key="3">
    <source>
        <dbReference type="ARBA" id="ARBA00023163"/>
    </source>
</evidence>
<dbReference type="GO" id="GO:0003700">
    <property type="term" value="F:DNA-binding transcription factor activity"/>
    <property type="evidence" value="ECO:0007669"/>
    <property type="project" value="TreeGrafter"/>
</dbReference>
<dbReference type="PANTHER" id="PTHR30146:SF109">
    <property type="entry name" value="HTH-TYPE TRANSCRIPTIONAL REGULATOR GALS"/>
    <property type="match status" value="1"/>
</dbReference>
<proteinExistence type="predicted"/>
<dbReference type="InterPro" id="IPR010982">
    <property type="entry name" value="Lambda_DNA-bd_dom_sf"/>
</dbReference>
<keyword evidence="2" id="KW-0238">DNA-binding</keyword>
<reference evidence="5 6" key="1">
    <citation type="submission" date="2019-07" db="EMBL/GenBank/DDBJ databases">
        <title>Hymenobacter sp. straun FUR1 Genome sequencing and assembly.</title>
        <authorList>
            <person name="Chhetri G."/>
        </authorList>
    </citation>
    <scope>NUCLEOTIDE SEQUENCE [LARGE SCALE GENOMIC DNA]</scope>
    <source>
        <strain evidence="5 6">Fur1</strain>
    </source>
</reference>
<dbReference type="EMBL" id="VMRJ01000001">
    <property type="protein sequence ID" value="TVT42897.1"/>
    <property type="molecule type" value="Genomic_DNA"/>
</dbReference>
<dbReference type="Gene3D" id="3.40.50.2300">
    <property type="match status" value="2"/>
</dbReference>
<gene>
    <name evidence="5" type="ORF">FNT36_02045</name>
</gene>
<dbReference type="PANTHER" id="PTHR30146">
    <property type="entry name" value="LACI-RELATED TRANSCRIPTIONAL REPRESSOR"/>
    <property type="match status" value="1"/>
</dbReference>
<dbReference type="Proteomes" id="UP000317624">
    <property type="component" value="Unassembled WGS sequence"/>
</dbReference>
<evidence type="ECO:0000256" key="2">
    <source>
        <dbReference type="ARBA" id="ARBA00023125"/>
    </source>
</evidence>
<keyword evidence="3" id="KW-0804">Transcription</keyword>
<dbReference type="Pfam" id="PF13377">
    <property type="entry name" value="Peripla_BP_3"/>
    <property type="match status" value="1"/>
</dbReference>
<dbReference type="Pfam" id="PF00356">
    <property type="entry name" value="LacI"/>
    <property type="match status" value="1"/>
</dbReference>
<dbReference type="SUPFAM" id="SSF53822">
    <property type="entry name" value="Periplasmic binding protein-like I"/>
    <property type="match status" value="1"/>
</dbReference>
<dbReference type="InterPro" id="IPR028082">
    <property type="entry name" value="Peripla_BP_I"/>
</dbReference>
<feature type="domain" description="HTH lacI-type" evidence="4">
    <location>
        <begin position="38"/>
        <end position="92"/>
    </location>
</feature>
<dbReference type="AlphaFoldDB" id="A0A558C2I6"/>
<dbReference type="Gene3D" id="1.10.260.40">
    <property type="entry name" value="lambda repressor-like DNA-binding domains"/>
    <property type="match status" value="1"/>
</dbReference>
<dbReference type="InterPro" id="IPR046335">
    <property type="entry name" value="LacI/GalR-like_sensor"/>
</dbReference>
<evidence type="ECO:0000313" key="5">
    <source>
        <dbReference type="EMBL" id="TVT42897.1"/>
    </source>
</evidence>
<organism evidence="5 6">
    <name type="scientific">Hymenobacter setariae</name>
    <dbReference type="NCBI Taxonomy" id="2594794"/>
    <lineage>
        <taxon>Bacteria</taxon>
        <taxon>Pseudomonadati</taxon>
        <taxon>Bacteroidota</taxon>
        <taxon>Cytophagia</taxon>
        <taxon>Cytophagales</taxon>
        <taxon>Hymenobacteraceae</taxon>
        <taxon>Hymenobacter</taxon>
    </lineage>
</organism>
<protein>
    <submittedName>
        <fullName evidence="5">LacI family transcriptional regulator</fullName>
    </submittedName>
</protein>
<keyword evidence="1" id="KW-0805">Transcription regulation</keyword>
<dbReference type="SUPFAM" id="SSF47413">
    <property type="entry name" value="lambda repressor-like DNA-binding domains"/>
    <property type="match status" value="1"/>
</dbReference>
<dbReference type="SMART" id="SM00354">
    <property type="entry name" value="HTH_LACI"/>
    <property type="match status" value="1"/>
</dbReference>
<dbReference type="InterPro" id="IPR000843">
    <property type="entry name" value="HTH_LacI"/>
</dbReference>
<accession>A0A558C2I6</accession>
<dbReference type="GO" id="GO:0000976">
    <property type="term" value="F:transcription cis-regulatory region binding"/>
    <property type="evidence" value="ECO:0007669"/>
    <property type="project" value="TreeGrafter"/>
</dbReference>
<dbReference type="CDD" id="cd01392">
    <property type="entry name" value="HTH_LacI"/>
    <property type="match status" value="1"/>
</dbReference>
<dbReference type="PROSITE" id="PS50932">
    <property type="entry name" value="HTH_LACI_2"/>
    <property type="match status" value="1"/>
</dbReference>
<keyword evidence="6" id="KW-1185">Reference proteome</keyword>